<dbReference type="InterPro" id="IPR005846">
    <property type="entry name" value="A-D-PHexomutase_a/b/a-III"/>
</dbReference>
<feature type="compositionally biased region" description="Acidic residues" evidence="4">
    <location>
        <begin position="162"/>
        <end position="172"/>
    </location>
</feature>
<dbReference type="EMBL" id="JALLAZ020001367">
    <property type="protein sequence ID" value="KAL3776165.1"/>
    <property type="molecule type" value="Genomic_DNA"/>
</dbReference>
<feature type="region of interest" description="Disordered" evidence="4">
    <location>
        <begin position="156"/>
        <end position="190"/>
    </location>
</feature>
<feature type="compositionally biased region" description="Low complexity" evidence="4">
    <location>
        <begin position="61"/>
        <end position="80"/>
    </location>
</feature>
<dbReference type="PANTHER" id="PTHR42946">
    <property type="entry name" value="PHOSPHOHEXOSE MUTASE"/>
    <property type="match status" value="1"/>
</dbReference>
<feature type="domain" description="Alpha-D-phosphohexomutase alpha/beta/alpha" evidence="6">
    <location>
        <begin position="176"/>
        <end position="260"/>
    </location>
</feature>
<feature type="region of interest" description="Disordered" evidence="4">
    <location>
        <begin position="60"/>
        <end position="80"/>
    </location>
</feature>
<dbReference type="Gene3D" id="3.30.310.50">
    <property type="entry name" value="Alpha-D-phosphohexomutase, C-terminal domain"/>
    <property type="match status" value="1"/>
</dbReference>
<keyword evidence="10" id="KW-1185">Reference proteome</keyword>
<comment type="similarity">
    <text evidence="2">Belongs to the phosphohexose mutase family.</text>
</comment>
<keyword evidence="3" id="KW-0597">Phosphoprotein</keyword>
<feature type="domain" description="Alpha-D-phosphohexomutase alpha/beta/alpha" evidence="7">
    <location>
        <begin position="326"/>
        <end position="408"/>
    </location>
</feature>
<dbReference type="Pfam" id="PF02880">
    <property type="entry name" value="PGM_PMM_III"/>
    <property type="match status" value="1"/>
</dbReference>
<comment type="caution">
    <text evidence="9">The sequence shown here is derived from an EMBL/GenBank/DDBJ whole genome shotgun (WGS) entry which is preliminary data.</text>
</comment>
<dbReference type="Pfam" id="PF02878">
    <property type="entry name" value="PGM_PMM_I"/>
    <property type="match status" value="1"/>
</dbReference>
<protein>
    <recommendedName>
        <fullName evidence="11">Phosphomannomutase</fullName>
    </recommendedName>
</protein>
<name>A0ABD3NJT5_9STRA</name>
<proteinExistence type="inferred from homology"/>
<evidence type="ECO:0000256" key="1">
    <source>
        <dbReference type="ARBA" id="ARBA00001946"/>
    </source>
</evidence>
<sequence>MPRLAAAVPLLLSLSGGITASFAFLVRPSPLPRLGTFCCDVARGTTVPATANNAPVVGFGSSSSSSSSSPSSEIDSSNTPPNLRLILDSLSSLKSGSDLRGTYAGHRGCGGTIADVVHLLGEAGRSSATKTTSLLTPFAAHCFGAAFARWLLQSSSPRRPDDDVDDDDDDDAPPVRICVGRDPRPHGERLSDSFARGAEGVGGIVVKYTGLATTPSMYEFVRAGECDAAAMVTASHLPEEKNGIKFFAGNGGLSKADVDDLVKLAQDEARGWYDLGILPPSSGNAGVLCSERVDLMPCYGDTLRRAIIREVGGLTPSSPPDERPLSNLKIVVNPGKGAGCFFADVLRDLGADVSGSIHLEPDGTFPPTFGVPNPEKREMVDETIRACESCDADVGIMFDTDADRAGFVLPRVIDEDGSKSMYEPLNRNRLIALLGVIFSIASPGCTVVTDSTTSEGLNEFLEGKLGLRHFRYLRGYANVIGKAKELTESGEANAEVAIETSGHCAMRENGYVDDGTYTAVKIIGLLARTASSGDGSLLDLISDLNELPFDEEFRIKVTDGLLATTTSIFERVTRSLAERCDSADDWSLDKDNLEGVRVRLSSGGFFMIRQSLHDPVMSMQVECISKEEACEKVLKPLLELLSQHESLDYSALI</sequence>
<evidence type="ECO:0000259" key="6">
    <source>
        <dbReference type="Pfam" id="PF02878"/>
    </source>
</evidence>
<accession>A0ABD3NJT5</accession>
<feature type="compositionally biased region" description="Basic and acidic residues" evidence="4">
    <location>
        <begin position="179"/>
        <end position="190"/>
    </location>
</feature>
<dbReference type="Gene3D" id="3.40.120.10">
    <property type="entry name" value="Alpha-D-Glucose-1,6-Bisphosphate, subunit A, domain 3"/>
    <property type="match status" value="3"/>
</dbReference>
<evidence type="ECO:0000256" key="4">
    <source>
        <dbReference type="SAM" id="MobiDB-lite"/>
    </source>
</evidence>
<dbReference type="Pfam" id="PF02879">
    <property type="entry name" value="PGM_PMM_II"/>
    <property type="match status" value="1"/>
</dbReference>
<dbReference type="AlphaFoldDB" id="A0ABD3NJT5"/>
<evidence type="ECO:0000259" key="7">
    <source>
        <dbReference type="Pfam" id="PF02879"/>
    </source>
</evidence>
<evidence type="ECO:0000256" key="5">
    <source>
        <dbReference type="SAM" id="SignalP"/>
    </source>
</evidence>
<feature type="signal peptide" evidence="5">
    <location>
        <begin position="1"/>
        <end position="20"/>
    </location>
</feature>
<dbReference type="InterPro" id="IPR005844">
    <property type="entry name" value="A-D-PHexomutase_a/b/a-I"/>
</dbReference>
<feature type="chain" id="PRO_5044845937" description="Phosphomannomutase" evidence="5">
    <location>
        <begin position="21"/>
        <end position="653"/>
    </location>
</feature>
<dbReference type="PRINTS" id="PR00509">
    <property type="entry name" value="PGMPMM"/>
</dbReference>
<evidence type="ECO:0000259" key="8">
    <source>
        <dbReference type="Pfam" id="PF02880"/>
    </source>
</evidence>
<evidence type="ECO:0008006" key="11">
    <source>
        <dbReference type="Google" id="ProtNLM"/>
    </source>
</evidence>
<gene>
    <name evidence="9" type="ORF">ACHAW5_005703</name>
</gene>
<evidence type="ECO:0000313" key="9">
    <source>
        <dbReference type="EMBL" id="KAL3776165.1"/>
    </source>
</evidence>
<dbReference type="InterPro" id="IPR050060">
    <property type="entry name" value="Phosphoglucosamine_mutase"/>
</dbReference>
<dbReference type="InterPro" id="IPR016055">
    <property type="entry name" value="A-D-PHexomutase_a/b/a-I/II/III"/>
</dbReference>
<dbReference type="SUPFAM" id="SSF53738">
    <property type="entry name" value="Phosphoglucomutase, first 3 domains"/>
    <property type="match status" value="3"/>
</dbReference>
<evidence type="ECO:0000256" key="2">
    <source>
        <dbReference type="ARBA" id="ARBA00010231"/>
    </source>
</evidence>
<dbReference type="InterPro" id="IPR005845">
    <property type="entry name" value="A-D-PHexomutase_a/b/a-II"/>
</dbReference>
<dbReference type="InterPro" id="IPR005841">
    <property type="entry name" value="Alpha-D-phosphohexomutase_SF"/>
</dbReference>
<evidence type="ECO:0000256" key="3">
    <source>
        <dbReference type="ARBA" id="ARBA00022553"/>
    </source>
</evidence>
<dbReference type="Proteomes" id="UP001530315">
    <property type="component" value="Unassembled WGS sequence"/>
</dbReference>
<comment type="cofactor">
    <cofactor evidence="1">
        <name>Mg(2+)</name>
        <dbReference type="ChEBI" id="CHEBI:18420"/>
    </cofactor>
</comment>
<dbReference type="PANTHER" id="PTHR42946:SF1">
    <property type="entry name" value="PHOSPHOGLUCOMUTASE (ALPHA-D-GLUCOSE-1,6-BISPHOSPHATE-DEPENDENT)"/>
    <property type="match status" value="1"/>
</dbReference>
<keyword evidence="5" id="KW-0732">Signal</keyword>
<reference evidence="9 10" key="1">
    <citation type="submission" date="2024-10" db="EMBL/GenBank/DDBJ databases">
        <title>Updated reference genomes for cyclostephanoid diatoms.</title>
        <authorList>
            <person name="Roberts W.R."/>
            <person name="Alverson A.J."/>
        </authorList>
    </citation>
    <scope>NUCLEOTIDE SEQUENCE [LARGE SCALE GENOMIC DNA]</scope>
    <source>
        <strain evidence="9 10">AJA276-08</strain>
    </source>
</reference>
<evidence type="ECO:0000313" key="10">
    <source>
        <dbReference type="Proteomes" id="UP001530315"/>
    </source>
</evidence>
<feature type="domain" description="Alpha-D-phosphohexomutase alpha/beta/alpha" evidence="8">
    <location>
        <begin position="428"/>
        <end position="532"/>
    </location>
</feature>
<organism evidence="9 10">
    <name type="scientific">Stephanodiscus triporus</name>
    <dbReference type="NCBI Taxonomy" id="2934178"/>
    <lineage>
        <taxon>Eukaryota</taxon>
        <taxon>Sar</taxon>
        <taxon>Stramenopiles</taxon>
        <taxon>Ochrophyta</taxon>
        <taxon>Bacillariophyta</taxon>
        <taxon>Coscinodiscophyceae</taxon>
        <taxon>Thalassiosirophycidae</taxon>
        <taxon>Stephanodiscales</taxon>
        <taxon>Stephanodiscaceae</taxon>
        <taxon>Stephanodiscus</taxon>
    </lineage>
</organism>